<evidence type="ECO:0000256" key="2">
    <source>
        <dbReference type="ARBA" id="ARBA00005887"/>
    </source>
</evidence>
<name>A0A7S0DNK9_9EUKA</name>
<organism evidence="11">
    <name type="scientific">Amorphochlora amoebiformis</name>
    <dbReference type="NCBI Taxonomy" id="1561963"/>
    <lineage>
        <taxon>Eukaryota</taxon>
        <taxon>Sar</taxon>
        <taxon>Rhizaria</taxon>
        <taxon>Cercozoa</taxon>
        <taxon>Chlorarachniophyceae</taxon>
        <taxon>Amorphochlora</taxon>
    </lineage>
</organism>
<dbReference type="Gene3D" id="1.10.3430.10">
    <property type="entry name" value="Ammonium transporter AmtB like domains"/>
    <property type="match status" value="1"/>
</dbReference>
<feature type="domain" description="Ammonium transporter AmtB-like" evidence="10">
    <location>
        <begin position="35"/>
        <end position="437"/>
    </location>
</feature>
<keyword evidence="6 9" id="KW-0472">Membrane</keyword>
<feature type="transmembrane region" description="Helical" evidence="9">
    <location>
        <begin position="75"/>
        <end position="95"/>
    </location>
</feature>
<dbReference type="InterPro" id="IPR029020">
    <property type="entry name" value="Ammonium/urea_transptr"/>
</dbReference>
<comment type="subcellular location">
    <subcellularLocation>
        <location evidence="1">Membrane</location>
        <topology evidence="1">Multi-pass membrane protein</topology>
    </subcellularLocation>
</comment>
<feature type="transmembrane region" description="Helical" evidence="9">
    <location>
        <begin position="343"/>
        <end position="366"/>
    </location>
</feature>
<evidence type="ECO:0000259" key="10">
    <source>
        <dbReference type="Pfam" id="PF00909"/>
    </source>
</evidence>
<feature type="compositionally biased region" description="Polar residues" evidence="8">
    <location>
        <begin position="547"/>
        <end position="565"/>
    </location>
</feature>
<accession>A0A7S0DNK9</accession>
<feature type="compositionally biased region" description="Polar residues" evidence="8">
    <location>
        <begin position="674"/>
        <end position="690"/>
    </location>
</feature>
<sequence length="690" mass="74946">MSNINTTYIENQINAAIAAHLQNEDHVRSRAVDALWALLAATLVFVMQLGFGLLEAGSIQSINSQSILFKNLLDVAIVTLGWWAFGFSIAANTGNGFSGDGSNVFAYPGEEYIDMFFSWTFAATSATIVSGAVSGRMRLRSYLCVSTMLGWIIFPLFSHWAWADNGWLYERGFIDFAGSGVVHLGGGVAALVASCFTGPRAIRFEYNTVEERWIDYKPRGHSIMMSFLGTMLLWFGWFGFNAGSTLGVTGENYIVSATCLFNTSLATSSSVIGMTLLGFTIPGGLSMSDVLNSALAGLVAITAGCATMTAWGSLLAGLFAAPLYKASSLFMAKLRIDDPVDAISVHGTCGILGLLLPAFFSDQVLIDRAYGDGQIEFNVGDQLGIQIAGMIAMSAFTGFFVAGVLIPWVYCIPGGIRISERDELVGQDFEYFGGYAYPDWEETVRNAHVHNERRAEVKIRKELQAIAKSQRREERRRRRSGSRIRKESQPDMDVFKNSNKKMQAFQPTTNPPPPPRDKGVAFLRTSSHSKITTPKHKEKKGLDDSQEAIQRQTSTSDGKTGSKKPTSVAEEILKIEAMIASLRAKIKGQSMDYSSVIRNGIPPSHSPPGEPSGSSPRGTKFDNHTNTSELRGAKFDNHTNTSEMSGNPTLAILASNNTLRSSSVANLTPPKGSPNIQSIETTDSTTKLVN</sequence>
<keyword evidence="4 9" id="KW-0812">Transmembrane</keyword>
<dbReference type="PANTHER" id="PTHR11730:SF6">
    <property type="entry name" value="AMMONIUM TRANSPORTER"/>
    <property type="match status" value="1"/>
</dbReference>
<evidence type="ECO:0000256" key="5">
    <source>
        <dbReference type="ARBA" id="ARBA00022989"/>
    </source>
</evidence>
<evidence type="ECO:0000256" key="1">
    <source>
        <dbReference type="ARBA" id="ARBA00004141"/>
    </source>
</evidence>
<feature type="region of interest" description="Disordered" evidence="8">
    <location>
        <begin position="467"/>
        <end position="498"/>
    </location>
</feature>
<evidence type="ECO:0000256" key="4">
    <source>
        <dbReference type="ARBA" id="ARBA00022692"/>
    </source>
</evidence>
<evidence type="ECO:0000256" key="3">
    <source>
        <dbReference type="ARBA" id="ARBA00022448"/>
    </source>
</evidence>
<evidence type="ECO:0000313" key="11">
    <source>
        <dbReference type="EMBL" id="CAD8458809.1"/>
    </source>
</evidence>
<dbReference type="GO" id="GO:0008519">
    <property type="term" value="F:ammonium channel activity"/>
    <property type="evidence" value="ECO:0007669"/>
    <property type="project" value="InterPro"/>
</dbReference>
<protein>
    <recommendedName>
        <fullName evidence="10">Ammonium transporter AmtB-like domain-containing protein</fullName>
    </recommendedName>
</protein>
<feature type="transmembrane region" description="Helical" evidence="9">
    <location>
        <begin position="142"/>
        <end position="162"/>
    </location>
</feature>
<dbReference type="Pfam" id="PF00909">
    <property type="entry name" value="Ammonium_transp"/>
    <property type="match status" value="1"/>
</dbReference>
<feature type="transmembrane region" description="Helical" evidence="9">
    <location>
        <begin position="260"/>
        <end position="282"/>
    </location>
</feature>
<gene>
    <name evidence="11" type="ORF">LAMO00422_LOCUS17760</name>
</gene>
<feature type="transmembrane region" description="Helical" evidence="9">
    <location>
        <begin position="387"/>
        <end position="410"/>
    </location>
</feature>
<keyword evidence="7" id="KW-0924">Ammonia transport</keyword>
<evidence type="ECO:0000256" key="7">
    <source>
        <dbReference type="ARBA" id="ARBA00023177"/>
    </source>
</evidence>
<feature type="transmembrane region" description="Helical" evidence="9">
    <location>
        <begin position="115"/>
        <end position="135"/>
    </location>
</feature>
<evidence type="ECO:0000256" key="6">
    <source>
        <dbReference type="ARBA" id="ARBA00023136"/>
    </source>
</evidence>
<dbReference type="EMBL" id="HBEM01026117">
    <property type="protein sequence ID" value="CAD8458809.1"/>
    <property type="molecule type" value="Transcribed_RNA"/>
</dbReference>
<feature type="transmembrane region" description="Helical" evidence="9">
    <location>
        <begin position="223"/>
        <end position="240"/>
    </location>
</feature>
<feature type="compositionally biased region" description="Polar residues" evidence="8">
    <location>
        <begin position="638"/>
        <end position="666"/>
    </location>
</feature>
<dbReference type="PANTHER" id="PTHR11730">
    <property type="entry name" value="AMMONIUM TRANSPORTER"/>
    <property type="match status" value="1"/>
</dbReference>
<feature type="compositionally biased region" description="Basic residues" evidence="8">
    <location>
        <begin position="474"/>
        <end position="483"/>
    </location>
</feature>
<comment type="similarity">
    <text evidence="2">Belongs to the ammonia transporter channel (TC 1.A.11.2) family.</text>
</comment>
<feature type="region of interest" description="Disordered" evidence="8">
    <location>
        <begin position="526"/>
        <end position="566"/>
    </location>
</feature>
<evidence type="ECO:0000256" key="8">
    <source>
        <dbReference type="SAM" id="MobiDB-lite"/>
    </source>
</evidence>
<feature type="transmembrane region" description="Helical" evidence="9">
    <location>
        <begin position="34"/>
        <end position="54"/>
    </location>
</feature>
<feature type="transmembrane region" description="Helical" evidence="9">
    <location>
        <begin position="182"/>
        <end position="202"/>
    </location>
</feature>
<dbReference type="InterPro" id="IPR024041">
    <property type="entry name" value="NH4_transpt_AmtB-like_dom"/>
</dbReference>
<keyword evidence="3" id="KW-0813">Transport</keyword>
<feature type="region of interest" description="Disordered" evidence="8">
    <location>
        <begin position="595"/>
        <end position="690"/>
    </location>
</feature>
<dbReference type="GO" id="GO:0005886">
    <property type="term" value="C:plasma membrane"/>
    <property type="evidence" value="ECO:0007669"/>
    <property type="project" value="TreeGrafter"/>
</dbReference>
<dbReference type="GO" id="GO:0097272">
    <property type="term" value="P:ammonium homeostasis"/>
    <property type="evidence" value="ECO:0007669"/>
    <property type="project" value="TreeGrafter"/>
</dbReference>
<reference evidence="11" key="1">
    <citation type="submission" date="2021-01" db="EMBL/GenBank/DDBJ databases">
        <authorList>
            <person name="Corre E."/>
            <person name="Pelletier E."/>
            <person name="Niang G."/>
            <person name="Scheremetjew M."/>
            <person name="Finn R."/>
            <person name="Kale V."/>
            <person name="Holt S."/>
            <person name="Cochrane G."/>
            <person name="Meng A."/>
            <person name="Brown T."/>
            <person name="Cohen L."/>
        </authorList>
    </citation>
    <scope>NUCLEOTIDE SEQUENCE</scope>
    <source>
        <strain evidence="11">CCMP2058</strain>
    </source>
</reference>
<feature type="transmembrane region" description="Helical" evidence="9">
    <location>
        <begin position="294"/>
        <end position="323"/>
    </location>
</feature>
<proteinExistence type="inferred from homology"/>
<evidence type="ECO:0000256" key="9">
    <source>
        <dbReference type="SAM" id="Phobius"/>
    </source>
</evidence>
<keyword evidence="5 9" id="KW-1133">Transmembrane helix</keyword>
<dbReference type="AlphaFoldDB" id="A0A7S0DNK9"/>
<dbReference type="SUPFAM" id="SSF111352">
    <property type="entry name" value="Ammonium transporter"/>
    <property type="match status" value="1"/>
</dbReference>